<name>A0A9E7TLJ7_9EURY</name>
<dbReference type="InterPro" id="IPR041633">
    <property type="entry name" value="Polbeta"/>
</dbReference>
<dbReference type="AlphaFoldDB" id="A0A9E7TLJ7"/>
<dbReference type="InterPro" id="IPR043519">
    <property type="entry name" value="NT_sf"/>
</dbReference>
<organism evidence="2 3">
    <name type="scientific">Methanoplanus endosymbiosus</name>
    <dbReference type="NCBI Taxonomy" id="33865"/>
    <lineage>
        <taxon>Archaea</taxon>
        <taxon>Methanobacteriati</taxon>
        <taxon>Methanobacteriota</taxon>
        <taxon>Stenosarchaea group</taxon>
        <taxon>Methanomicrobia</taxon>
        <taxon>Methanomicrobiales</taxon>
        <taxon>Methanomicrobiaceae</taxon>
        <taxon>Methanoplanus</taxon>
    </lineage>
</organism>
<accession>A0A9E7TLJ7</accession>
<feature type="domain" description="Polymerase beta nucleotidyltransferase" evidence="1">
    <location>
        <begin position="1"/>
        <end position="70"/>
    </location>
</feature>
<dbReference type="Gene3D" id="3.30.460.10">
    <property type="entry name" value="Beta Polymerase, domain 2"/>
    <property type="match status" value="1"/>
</dbReference>
<dbReference type="SUPFAM" id="SSF81301">
    <property type="entry name" value="Nucleotidyltransferase"/>
    <property type="match status" value="1"/>
</dbReference>
<keyword evidence="3" id="KW-1185">Reference proteome</keyword>
<dbReference type="Proteomes" id="UP001060368">
    <property type="component" value="Chromosome"/>
</dbReference>
<reference evidence="2" key="1">
    <citation type="submission" date="2022-04" db="EMBL/GenBank/DDBJ databases">
        <title>Complete genome of Methanoplanus endosymbiosus DSM 3599.</title>
        <authorList>
            <person name="Chen S.-C."/>
            <person name="You Y.-T."/>
            <person name="Zhou Y.-Z."/>
            <person name="Lai M.-C."/>
        </authorList>
    </citation>
    <scope>NUCLEOTIDE SEQUENCE</scope>
    <source>
        <strain evidence="2">DSM 3599</strain>
    </source>
</reference>
<dbReference type="CDD" id="cd05403">
    <property type="entry name" value="NT_KNTase_like"/>
    <property type="match status" value="1"/>
</dbReference>
<proteinExistence type="predicted"/>
<evidence type="ECO:0000313" key="3">
    <source>
        <dbReference type="Proteomes" id="UP001060368"/>
    </source>
</evidence>
<dbReference type="GeneID" id="74306752"/>
<dbReference type="KEGG" id="mend:L6E24_03610"/>
<evidence type="ECO:0000313" key="2">
    <source>
        <dbReference type="EMBL" id="UUX93840.1"/>
    </source>
</evidence>
<sequence>MLFGSCAGGEDSLESDIDLLIETDEKKKVSSVLNSYEFIKERKLSAVIVTPGELRNIINRNLPFYEQVIQVRELYNRS</sequence>
<evidence type="ECO:0000259" key="1">
    <source>
        <dbReference type="Pfam" id="PF18765"/>
    </source>
</evidence>
<dbReference type="Pfam" id="PF18765">
    <property type="entry name" value="Polbeta"/>
    <property type="match status" value="1"/>
</dbReference>
<protein>
    <submittedName>
        <fullName evidence="2">Nucleotidyltransferase domain-containing protein</fullName>
    </submittedName>
</protein>
<dbReference type="EMBL" id="CP096115">
    <property type="protein sequence ID" value="UUX93840.1"/>
    <property type="molecule type" value="Genomic_DNA"/>
</dbReference>
<dbReference type="RefSeq" id="WP_257743974.1">
    <property type="nucleotide sequence ID" value="NZ_CP096115.1"/>
</dbReference>
<gene>
    <name evidence="2" type="ORF">L6E24_03610</name>
</gene>